<evidence type="ECO:0000256" key="2">
    <source>
        <dbReference type="ARBA" id="ARBA00007306"/>
    </source>
</evidence>
<dbReference type="GO" id="GO:0006281">
    <property type="term" value="P:DNA repair"/>
    <property type="evidence" value="ECO:0007669"/>
    <property type="project" value="UniProtKB-KW"/>
</dbReference>
<dbReference type="GO" id="GO:0005634">
    <property type="term" value="C:nucleus"/>
    <property type="evidence" value="ECO:0007669"/>
    <property type="project" value="UniProtKB-SubCell"/>
</dbReference>
<feature type="compositionally biased region" description="Basic and acidic residues" evidence="10">
    <location>
        <begin position="469"/>
        <end position="478"/>
    </location>
</feature>
<evidence type="ECO:0000313" key="13">
    <source>
        <dbReference type="Proteomes" id="UP001153709"/>
    </source>
</evidence>
<feature type="compositionally biased region" description="Basic and acidic residues" evidence="10">
    <location>
        <begin position="800"/>
        <end position="814"/>
    </location>
</feature>
<evidence type="ECO:0000313" key="12">
    <source>
        <dbReference type="EMBL" id="CAG9836921.1"/>
    </source>
</evidence>
<dbReference type="OrthoDB" id="71227at2759"/>
<keyword evidence="5" id="KW-0227">DNA damage</keyword>
<dbReference type="EMBL" id="OU898281">
    <property type="protein sequence ID" value="CAG9836921.1"/>
    <property type="molecule type" value="Genomic_DNA"/>
</dbReference>
<dbReference type="InterPro" id="IPR045145">
    <property type="entry name" value="PTHR15271"/>
</dbReference>
<dbReference type="InterPro" id="IPR036322">
    <property type="entry name" value="WD40_repeat_dom_sf"/>
</dbReference>
<evidence type="ECO:0000256" key="6">
    <source>
        <dbReference type="ARBA" id="ARBA00022853"/>
    </source>
</evidence>
<feature type="compositionally biased region" description="Basic and acidic residues" evidence="10">
    <location>
        <begin position="908"/>
        <end position="922"/>
    </location>
</feature>
<feature type="repeat" description="WD" evidence="9">
    <location>
        <begin position="118"/>
        <end position="159"/>
    </location>
</feature>
<evidence type="ECO:0000256" key="4">
    <source>
        <dbReference type="ARBA" id="ARBA00022737"/>
    </source>
</evidence>
<keyword evidence="6" id="KW-0156">Chromatin regulator</keyword>
<keyword evidence="8" id="KW-0539">Nucleus</keyword>
<dbReference type="Gene3D" id="2.130.10.10">
    <property type="entry name" value="YVTN repeat-like/Quinoprotein amine dehydrogenase"/>
    <property type="match status" value="2"/>
</dbReference>
<feature type="region of interest" description="Disordered" evidence="10">
    <location>
        <begin position="1045"/>
        <end position="1092"/>
    </location>
</feature>
<dbReference type="PROSITE" id="PS50082">
    <property type="entry name" value="WD_REPEATS_2"/>
    <property type="match status" value="3"/>
</dbReference>
<proteinExistence type="inferred from homology"/>
<accession>A0A9N9T214</accession>
<feature type="compositionally biased region" description="Basic and acidic residues" evidence="10">
    <location>
        <begin position="498"/>
        <end position="513"/>
    </location>
</feature>
<feature type="repeat" description="WD" evidence="9">
    <location>
        <begin position="61"/>
        <end position="102"/>
    </location>
</feature>
<dbReference type="GO" id="GO:0006335">
    <property type="term" value="P:DNA replication-dependent chromatin assembly"/>
    <property type="evidence" value="ECO:0007669"/>
    <property type="project" value="InterPro"/>
</dbReference>
<sequence length="1092" mass="123884">MKCTIPEISWHNKEPVLSVDIHPISNGHYRLASGGVDSHILIWQLIISENGSVKQELVSDLTRHQRSVNIVRWSPSGQYLASADDDANIIVWQLKNDNIPLLEGDTEDKEIWIVYKVLRGHKEDIYDLCWSVDNTKLLSGSVDNTAVLWDLTKGKMDHIMSDHKGFVQGVAWDPKNQLLATISTDRICRIFDVTGKQVKSRIHKGKLPVPDSHFLYDKECKFFYDDTFKSFFRRLQFTPDGSLLIVPSGHFQDEECKKIINSSLIFTLDNWTEPAAILPLDNQSSTTVRCCPLLFCLRDDGPESLVNLPYRMIFAVGTDHDIILYDTQQTKPFARFHEIHYTRITDLTWSADGLILIASSTDGFCTIITFEQEELGKIYTKEESDEEVSNMECSEITPIDTTDKDENVDITNKTDKEETKTEVKKRPSFIQQWVQNTPKKAKVEKKNVTDCEDIIELDDDEDNSEDNGDEKPKELSKEIKDEIHKLLPRRIAPIKIDEVSKSSKTEAKPIEVRRKPREIQNNQTNESKTELKDIRSEAKLIEVRRKPREENKPNEAIDKKDEAKLIEVRRKPKEEENKKSGEIGEKNLEAKPIEVRRKPKEEENNKSNEAGVKKLEAKPIEVRRKPKEEENNKSNEAGVKKLEAKPIEVRRKPKEEENNKSGETGEKNIEAKPIEIRKKRNERKCNKPNEPGGEKVVEKPKVEVELNTNETGEKKLEAKPIEVRRKPREVTNSPSQKPKAASTIINMLIPRRITPKKVEDNVTAKSNVDKDKILKIVLTPLNLNDISHNTESKGGSTEHIINDKIASRSEEKTENNMSNRLENMNSDQKSKDEIIDLVSNSQDQEVDQKTNNNNLLSTHSKKTTNSPSQNKSNKKKNVSNGTKSKNKNTSSITTTPSKPATSKSTSSTDKKSSSLKKKDGPKIKVGSLIPKKLSTTPAKSNPLLDFLKKSSDKKKNKPEAVVVQNVDLTLDDLEARDGFGDDIAKKDVPAVPDAVPMEDDFTEDFCLQLEDTQDDKTEKKSECTKMDVDKVDVDQNDAQVNRIIEVVSDESSSPKQKKNDETVVQKKPRRVPLITLASPKGKKKPSTEKNSN</sequence>
<feature type="compositionally biased region" description="Polar residues" evidence="10">
    <location>
        <begin position="785"/>
        <end position="795"/>
    </location>
</feature>
<feature type="region of interest" description="Disordered" evidence="10">
    <location>
        <begin position="455"/>
        <end position="478"/>
    </location>
</feature>
<dbReference type="GO" id="GO:0033186">
    <property type="term" value="C:CAF-1 complex"/>
    <property type="evidence" value="ECO:0007669"/>
    <property type="project" value="TreeGrafter"/>
</dbReference>
<feature type="compositionally biased region" description="Polar residues" evidence="10">
    <location>
        <begin position="815"/>
        <end position="827"/>
    </location>
</feature>
<name>A0A9N9T214_DIABA</name>
<dbReference type="PANTHER" id="PTHR15271:SF4">
    <property type="entry name" value="CHROMATIN ASSEMBLY FACTOR 1 SUBUNIT B"/>
    <property type="match status" value="1"/>
</dbReference>
<feature type="compositionally biased region" description="Low complexity" evidence="10">
    <location>
        <begin position="878"/>
        <end position="907"/>
    </location>
</feature>
<keyword evidence="4" id="KW-0677">Repeat</keyword>
<dbReference type="GO" id="GO:0006334">
    <property type="term" value="P:nucleosome assembly"/>
    <property type="evidence" value="ECO:0007669"/>
    <property type="project" value="TreeGrafter"/>
</dbReference>
<protein>
    <recommendedName>
        <fullName evidence="11">CAF1B/HIR1 beta-propeller domain-containing protein</fullName>
    </recommendedName>
</protein>
<dbReference type="InterPro" id="IPR019775">
    <property type="entry name" value="WD40_repeat_CS"/>
</dbReference>
<keyword evidence="3 9" id="KW-0853">WD repeat</keyword>
<dbReference type="AlphaFoldDB" id="A0A9N9T214"/>
<evidence type="ECO:0000256" key="8">
    <source>
        <dbReference type="ARBA" id="ARBA00023242"/>
    </source>
</evidence>
<evidence type="ECO:0000256" key="7">
    <source>
        <dbReference type="ARBA" id="ARBA00023204"/>
    </source>
</evidence>
<evidence type="ECO:0000259" key="11">
    <source>
        <dbReference type="Pfam" id="PF24105"/>
    </source>
</evidence>
<keyword evidence="13" id="KW-1185">Reference proteome</keyword>
<dbReference type="PROSITE" id="PS50294">
    <property type="entry name" value="WD_REPEATS_REGION"/>
    <property type="match status" value="2"/>
</dbReference>
<dbReference type="InterPro" id="IPR001680">
    <property type="entry name" value="WD40_rpt"/>
</dbReference>
<comment type="similarity">
    <text evidence="2">Belongs to the WD repeat HIR1 family.</text>
</comment>
<dbReference type="InterPro" id="IPR055410">
    <property type="entry name" value="Beta-prop_CAF1B_HIR1"/>
</dbReference>
<dbReference type="InterPro" id="IPR015943">
    <property type="entry name" value="WD40/YVTN_repeat-like_dom_sf"/>
</dbReference>
<dbReference type="SMART" id="SM00320">
    <property type="entry name" value="WD40"/>
    <property type="match status" value="5"/>
</dbReference>
<dbReference type="PROSITE" id="PS00678">
    <property type="entry name" value="WD_REPEATS_1"/>
    <property type="match status" value="1"/>
</dbReference>
<dbReference type="Pfam" id="PF24105">
    <property type="entry name" value="Beta-prop_CAF1B_HIR1"/>
    <property type="match status" value="1"/>
</dbReference>
<dbReference type="SUPFAM" id="SSF50978">
    <property type="entry name" value="WD40 repeat-like"/>
    <property type="match status" value="1"/>
</dbReference>
<feature type="compositionally biased region" description="Basic and acidic residues" evidence="10">
    <location>
        <begin position="683"/>
        <end position="704"/>
    </location>
</feature>
<dbReference type="Proteomes" id="UP001153709">
    <property type="component" value="Chromosome 6"/>
</dbReference>
<evidence type="ECO:0000256" key="10">
    <source>
        <dbReference type="SAM" id="MobiDB-lite"/>
    </source>
</evidence>
<evidence type="ECO:0000256" key="9">
    <source>
        <dbReference type="PROSITE-ProRule" id="PRU00221"/>
    </source>
</evidence>
<keyword evidence="7" id="KW-0234">DNA repair</keyword>
<dbReference type="PANTHER" id="PTHR15271">
    <property type="entry name" value="CHROMATIN ASSEMBLY FACTOR 1 SUBUNIT B"/>
    <property type="match status" value="1"/>
</dbReference>
<evidence type="ECO:0000256" key="1">
    <source>
        <dbReference type="ARBA" id="ARBA00004123"/>
    </source>
</evidence>
<evidence type="ECO:0000256" key="3">
    <source>
        <dbReference type="ARBA" id="ARBA00022574"/>
    </source>
</evidence>
<feature type="region of interest" description="Disordered" evidence="10">
    <location>
        <begin position="785"/>
        <end position="943"/>
    </location>
</feature>
<dbReference type="FunFam" id="2.130.10.10:FF:002897">
    <property type="entry name" value="Protein HIRA homolog-like Protein"/>
    <property type="match status" value="1"/>
</dbReference>
<feature type="repeat" description="WD" evidence="9">
    <location>
        <begin position="160"/>
        <end position="201"/>
    </location>
</feature>
<feature type="compositionally biased region" description="Basic and acidic residues" evidence="10">
    <location>
        <begin position="527"/>
        <end position="676"/>
    </location>
</feature>
<feature type="compositionally biased region" description="Acidic residues" evidence="10">
    <location>
        <begin position="455"/>
        <end position="468"/>
    </location>
</feature>
<feature type="region of interest" description="Disordered" evidence="10">
    <location>
        <begin position="498"/>
        <end position="741"/>
    </location>
</feature>
<reference evidence="12" key="1">
    <citation type="submission" date="2022-01" db="EMBL/GenBank/DDBJ databases">
        <authorList>
            <person name="King R."/>
        </authorList>
    </citation>
    <scope>NUCLEOTIDE SEQUENCE</scope>
</reference>
<feature type="compositionally biased region" description="Basic and acidic residues" evidence="10">
    <location>
        <begin position="711"/>
        <end position="724"/>
    </location>
</feature>
<gene>
    <name evidence="12" type="ORF">DIABBA_LOCUS9961</name>
</gene>
<comment type="subcellular location">
    <subcellularLocation>
        <location evidence="1">Nucleus</location>
    </subcellularLocation>
</comment>
<evidence type="ECO:0000256" key="5">
    <source>
        <dbReference type="ARBA" id="ARBA00022763"/>
    </source>
</evidence>
<feature type="domain" description="CAF1B/HIR1 beta-propeller" evidence="11">
    <location>
        <begin position="1"/>
        <end position="375"/>
    </location>
</feature>
<feature type="compositionally biased region" description="Polar residues" evidence="10">
    <location>
        <begin position="838"/>
        <end position="858"/>
    </location>
</feature>
<organism evidence="12 13">
    <name type="scientific">Diabrotica balteata</name>
    <name type="common">Banded cucumber beetle</name>
    <dbReference type="NCBI Taxonomy" id="107213"/>
    <lineage>
        <taxon>Eukaryota</taxon>
        <taxon>Metazoa</taxon>
        <taxon>Ecdysozoa</taxon>
        <taxon>Arthropoda</taxon>
        <taxon>Hexapoda</taxon>
        <taxon>Insecta</taxon>
        <taxon>Pterygota</taxon>
        <taxon>Neoptera</taxon>
        <taxon>Endopterygota</taxon>
        <taxon>Coleoptera</taxon>
        <taxon>Polyphaga</taxon>
        <taxon>Cucujiformia</taxon>
        <taxon>Chrysomeloidea</taxon>
        <taxon>Chrysomelidae</taxon>
        <taxon>Galerucinae</taxon>
        <taxon>Diabroticina</taxon>
        <taxon>Diabroticites</taxon>
        <taxon>Diabrotica</taxon>
    </lineage>
</organism>